<dbReference type="GO" id="GO:0006641">
    <property type="term" value="P:triglyceride metabolic process"/>
    <property type="evidence" value="ECO:0007669"/>
    <property type="project" value="TreeGrafter"/>
</dbReference>
<evidence type="ECO:0000256" key="6">
    <source>
        <dbReference type="ARBA" id="ARBA00022679"/>
    </source>
</evidence>
<dbReference type="PANTHER" id="PTHR10196">
    <property type="entry name" value="SUGAR KINASE"/>
    <property type="match status" value="1"/>
</dbReference>
<dbReference type="Proteomes" id="UP001152798">
    <property type="component" value="Chromosome 2"/>
</dbReference>
<keyword evidence="10" id="KW-0067">ATP-binding</keyword>
<evidence type="ECO:0000256" key="13">
    <source>
        <dbReference type="ARBA" id="ARBA00047192"/>
    </source>
</evidence>
<dbReference type="GO" id="GO:0006071">
    <property type="term" value="P:glycerol metabolic process"/>
    <property type="evidence" value="ECO:0007669"/>
    <property type="project" value="UniProtKB-KW"/>
</dbReference>
<dbReference type="FunFam" id="3.30.420.40:FF:000104">
    <property type="entry name" value="putative glycerol kinase 5"/>
    <property type="match status" value="1"/>
</dbReference>
<dbReference type="Gene3D" id="3.30.420.40">
    <property type="match status" value="2"/>
</dbReference>
<evidence type="ECO:0000259" key="14">
    <source>
        <dbReference type="Pfam" id="PF00370"/>
    </source>
</evidence>
<dbReference type="InterPro" id="IPR043129">
    <property type="entry name" value="ATPase_NBD"/>
</dbReference>
<dbReference type="Pfam" id="PF02782">
    <property type="entry name" value="FGGY_C"/>
    <property type="match status" value="1"/>
</dbReference>
<evidence type="ECO:0000256" key="12">
    <source>
        <dbReference type="ARBA" id="ARBA00045165"/>
    </source>
</evidence>
<comment type="similarity">
    <text evidence="3">Belongs to the FGGY kinase family.</text>
</comment>
<dbReference type="GO" id="GO:0046167">
    <property type="term" value="P:glycerol-3-phosphate biosynthetic process"/>
    <property type="evidence" value="ECO:0007669"/>
    <property type="project" value="TreeGrafter"/>
</dbReference>
<dbReference type="InterPro" id="IPR000577">
    <property type="entry name" value="Carb_kinase_FGGY"/>
</dbReference>
<sequence>MKLKRNFIASLDIGTKNVRCIIYDQNGKIKAKSRSCVQLLIPQPGYVEIVAEELWETVLDVIYNAVGVANIKFENISCFGLSCQRNTFMLWNKDTGKGYHNFIAWNDIRANDIVLKANSSIKIRLFKLFSRCLFFITRNPRFLFGSSYKLTNAQIAPRLLWVITHNHQVANDLCKNSVAFGTIDTWLLYKFSGKKLHVTDVSNASATGLFDPFLLTWSSWPFKLFDIPMKMFPNIVDSAGRHFGSVDRSIFGVPIPLRCCIADQSASLIGSGCFQWGDTKVTLGTGTFLNVNTGDQPLTCFNGLYPLVAWKFNKELVYMAETVSNDTGVILQWAQHLGLFDDFKDCEGMAYSAKTNHGVYFVPAFSGLQAPINDATAVTGFIGLKLTTLRPHLIRAMLEGIVYRVFHLFKSLYGETDFNPKFIRLDGGVSGNEFVSQMLADILNLPIKRSERDEISAMGAAFLAGLCSGFWREKQELYSLMGSLHTFYPRKLYVDYYNEEFGKWCKAVDRFTKWN</sequence>
<evidence type="ECO:0000259" key="15">
    <source>
        <dbReference type="Pfam" id="PF02782"/>
    </source>
</evidence>
<dbReference type="EC" id="2.7.1.30" evidence="4"/>
<dbReference type="PIRSF" id="PIRSF000538">
    <property type="entry name" value="GlpK"/>
    <property type="match status" value="1"/>
</dbReference>
<dbReference type="InterPro" id="IPR037444">
    <property type="entry name" value="GK5"/>
</dbReference>
<dbReference type="EMBL" id="OV725078">
    <property type="protein sequence ID" value="CAH1393846.1"/>
    <property type="molecule type" value="Genomic_DNA"/>
</dbReference>
<dbReference type="OrthoDB" id="6278781at2759"/>
<dbReference type="InterPro" id="IPR018485">
    <property type="entry name" value="FGGY_C"/>
</dbReference>
<comment type="pathway">
    <text evidence="2">Polyol metabolism; glycerol degradation via glycerol kinase pathway; sn-glycerol 3-phosphate from glycerol: step 1/1.</text>
</comment>
<evidence type="ECO:0000256" key="7">
    <source>
        <dbReference type="ARBA" id="ARBA00022741"/>
    </source>
</evidence>
<protein>
    <recommendedName>
        <fullName evidence="13">Glycerol kinase 5</fullName>
        <ecNumber evidence="4">2.7.1.30</ecNumber>
    </recommendedName>
    <alternativeName>
        <fullName evidence="11">ATP:glycerol 3-phosphotransferase 5</fullName>
    </alternativeName>
</protein>
<proteinExistence type="inferred from homology"/>
<dbReference type="SUPFAM" id="SSF53067">
    <property type="entry name" value="Actin-like ATPase domain"/>
    <property type="match status" value="2"/>
</dbReference>
<keyword evidence="17" id="KW-1185">Reference proteome</keyword>
<name>A0A9P0EH13_NEZVI</name>
<evidence type="ECO:0000256" key="5">
    <source>
        <dbReference type="ARBA" id="ARBA00022490"/>
    </source>
</evidence>
<evidence type="ECO:0000256" key="2">
    <source>
        <dbReference type="ARBA" id="ARBA00005190"/>
    </source>
</evidence>
<keyword evidence="8" id="KW-0418">Kinase</keyword>
<keyword evidence="5" id="KW-0963">Cytoplasm</keyword>
<dbReference type="Pfam" id="PF00370">
    <property type="entry name" value="FGGY_N"/>
    <property type="match status" value="1"/>
</dbReference>
<dbReference type="InterPro" id="IPR018484">
    <property type="entry name" value="FGGY_N"/>
</dbReference>
<accession>A0A9P0EH13</accession>
<keyword evidence="9" id="KW-0319">Glycerol metabolism</keyword>
<dbReference type="FunFam" id="3.30.420.40:FF:000102">
    <property type="entry name" value="Putative glycerol kinase 5"/>
    <property type="match status" value="1"/>
</dbReference>
<evidence type="ECO:0000256" key="10">
    <source>
        <dbReference type="ARBA" id="ARBA00022840"/>
    </source>
</evidence>
<evidence type="ECO:0000256" key="1">
    <source>
        <dbReference type="ARBA" id="ARBA00004496"/>
    </source>
</evidence>
<dbReference type="AlphaFoldDB" id="A0A9P0EH13"/>
<feature type="domain" description="Carbohydrate kinase FGGY C-terminal" evidence="15">
    <location>
        <begin position="280"/>
        <end position="465"/>
    </location>
</feature>
<dbReference type="PANTHER" id="PTHR10196:SF68">
    <property type="entry name" value="GLYCEROL KINASE 5-RELATED"/>
    <property type="match status" value="1"/>
</dbReference>
<evidence type="ECO:0000256" key="3">
    <source>
        <dbReference type="ARBA" id="ARBA00009156"/>
    </source>
</evidence>
<comment type="subcellular location">
    <subcellularLocation>
        <location evidence="1">Cytoplasm</location>
    </subcellularLocation>
</comment>
<evidence type="ECO:0000256" key="9">
    <source>
        <dbReference type="ARBA" id="ARBA00022798"/>
    </source>
</evidence>
<dbReference type="CDD" id="cd07793">
    <property type="entry name" value="ASKHA_NBD_FGGY_GK5-like"/>
    <property type="match status" value="1"/>
</dbReference>
<evidence type="ECO:0000256" key="8">
    <source>
        <dbReference type="ARBA" id="ARBA00022777"/>
    </source>
</evidence>
<keyword evidence="6" id="KW-0808">Transferase</keyword>
<evidence type="ECO:0000313" key="16">
    <source>
        <dbReference type="EMBL" id="CAH1393846.1"/>
    </source>
</evidence>
<evidence type="ECO:0000256" key="4">
    <source>
        <dbReference type="ARBA" id="ARBA00012099"/>
    </source>
</evidence>
<feature type="domain" description="Carbohydrate kinase FGGY N-terminal" evidence="14">
    <location>
        <begin position="8"/>
        <end position="270"/>
    </location>
</feature>
<evidence type="ECO:0000256" key="11">
    <source>
        <dbReference type="ARBA" id="ARBA00033026"/>
    </source>
</evidence>
<evidence type="ECO:0000313" key="17">
    <source>
        <dbReference type="Proteomes" id="UP001152798"/>
    </source>
</evidence>
<organism evidence="16 17">
    <name type="scientific">Nezara viridula</name>
    <name type="common">Southern green stink bug</name>
    <name type="synonym">Cimex viridulus</name>
    <dbReference type="NCBI Taxonomy" id="85310"/>
    <lineage>
        <taxon>Eukaryota</taxon>
        <taxon>Metazoa</taxon>
        <taxon>Ecdysozoa</taxon>
        <taxon>Arthropoda</taxon>
        <taxon>Hexapoda</taxon>
        <taxon>Insecta</taxon>
        <taxon>Pterygota</taxon>
        <taxon>Neoptera</taxon>
        <taxon>Paraneoptera</taxon>
        <taxon>Hemiptera</taxon>
        <taxon>Heteroptera</taxon>
        <taxon>Panheteroptera</taxon>
        <taxon>Pentatomomorpha</taxon>
        <taxon>Pentatomoidea</taxon>
        <taxon>Pentatomidae</taxon>
        <taxon>Pentatominae</taxon>
        <taxon>Nezara</taxon>
    </lineage>
</organism>
<comment type="function">
    <text evidence="12">Skin-specific kinase that plays a key role in glycerol metabolism, catalyzing its phosphorylation to produce sn-glycerol 3-phosphate. Involved in skin-specific regulation of sterol regulatory element-binding protein (SREBP) processing and lipid biosynthesis.</text>
</comment>
<dbReference type="GO" id="GO:0004370">
    <property type="term" value="F:glycerol kinase activity"/>
    <property type="evidence" value="ECO:0007669"/>
    <property type="project" value="UniProtKB-EC"/>
</dbReference>
<reference evidence="16" key="1">
    <citation type="submission" date="2022-01" db="EMBL/GenBank/DDBJ databases">
        <authorList>
            <person name="King R."/>
        </authorList>
    </citation>
    <scope>NUCLEOTIDE SEQUENCE</scope>
</reference>
<dbReference type="GO" id="GO:0005524">
    <property type="term" value="F:ATP binding"/>
    <property type="evidence" value="ECO:0007669"/>
    <property type="project" value="UniProtKB-KW"/>
</dbReference>
<keyword evidence="7" id="KW-0547">Nucleotide-binding</keyword>
<gene>
    <name evidence="16" type="ORF">NEZAVI_LOCUS4458</name>
</gene>
<dbReference type="GO" id="GO:0005739">
    <property type="term" value="C:mitochondrion"/>
    <property type="evidence" value="ECO:0007669"/>
    <property type="project" value="TreeGrafter"/>
</dbReference>